<proteinExistence type="predicted"/>
<dbReference type="PANTHER" id="PTHR46806">
    <property type="entry name" value="F5/8 TYPE C DOMAIN-CONTAINING PROTEIN"/>
    <property type="match status" value="1"/>
</dbReference>
<evidence type="ECO:0000313" key="6">
    <source>
        <dbReference type="Ensembl" id="ENSPTXP00000007501.1"/>
    </source>
</evidence>
<dbReference type="PROSITE" id="PS01285">
    <property type="entry name" value="FA58C_1"/>
    <property type="match status" value="2"/>
</dbReference>
<dbReference type="GO" id="GO:0005509">
    <property type="term" value="F:calcium ion binding"/>
    <property type="evidence" value="ECO:0007669"/>
    <property type="project" value="InterPro"/>
</dbReference>
<dbReference type="PROSITE" id="PS00022">
    <property type="entry name" value="EGF_1"/>
    <property type="match status" value="3"/>
</dbReference>
<dbReference type="GeneTree" id="ENSGT00940000156049"/>
<gene>
    <name evidence="6" type="primary">MFGE8</name>
</gene>
<dbReference type="PROSITE" id="PS01286">
    <property type="entry name" value="FA58C_2"/>
    <property type="match status" value="2"/>
</dbReference>
<feature type="chain" id="PRO_5025688454" evidence="3">
    <location>
        <begin position="36"/>
        <end position="476"/>
    </location>
</feature>
<evidence type="ECO:0000256" key="3">
    <source>
        <dbReference type="SAM" id="SignalP"/>
    </source>
</evidence>
<feature type="signal peptide" evidence="3">
    <location>
        <begin position="1"/>
        <end position="35"/>
    </location>
</feature>
<sequence length="476" mass="53858">MLKGADRKTATPFFSIALMCIFVCLIGDFCDVNHCQNGGTCLKSLDQSPFFCICADGFTGPTCNETEKGPCQPNPCKNDGECRLLPNRGDAFSEYMCICRPGYNGKHCQYYDNKCVSQPCKNGGTCLDLKGNFNCKCPSPFVGKTCQMRCKDELGMQTRAIADTQLTASSVYYGFLGVQRWGPELARLHNRGVVNAWTASSYDKNPWIQVNLLKTMFLSGIVTQGAGRGGFSEYVQTYKVSYSLDGQVFTFYKDENQNQEKIFSGNQDKHTPVTNMFNTPIITHYFRIHPGECYRGCTMRFELIGCEMNVYFNTAGCSDPLGMKSRLISDRHITASSMYKTWGISKMSWYPYYARLDNTGKSNAWTALTNKAGEWLQIDLQKLKKVTGIVTQGARDFGHIQYVAAYKVAYSNDGKTWTFYHDNSTNSIKIFQGNHDNNSHKKNMFDVPIYARFIRIFPEAWHNRITLRMELLGCDE</sequence>
<evidence type="ECO:0000313" key="7">
    <source>
        <dbReference type="Proteomes" id="UP000472273"/>
    </source>
</evidence>
<dbReference type="PROSITE" id="PS50022">
    <property type="entry name" value="FA58C_3"/>
    <property type="match status" value="2"/>
</dbReference>
<keyword evidence="7" id="KW-1185">Reference proteome</keyword>
<protein>
    <submittedName>
        <fullName evidence="6">Milk fat globule EGF and factor V/VIII domain containing</fullName>
    </submittedName>
</protein>
<dbReference type="GO" id="GO:0005178">
    <property type="term" value="F:integrin binding"/>
    <property type="evidence" value="ECO:0007669"/>
    <property type="project" value="Ensembl"/>
</dbReference>
<accession>A0A670Y6M7</accession>
<evidence type="ECO:0000259" key="5">
    <source>
        <dbReference type="PROSITE" id="PS50026"/>
    </source>
</evidence>
<feature type="domain" description="EGF-like" evidence="5">
    <location>
        <begin position="26"/>
        <end position="64"/>
    </location>
</feature>
<dbReference type="Pfam" id="PF00754">
    <property type="entry name" value="F5_F8_type_C"/>
    <property type="match status" value="2"/>
</dbReference>
<dbReference type="FunFam" id="2.60.120.260:FF:000002">
    <property type="entry name" value="Coagulation factor VIII"/>
    <property type="match status" value="2"/>
</dbReference>
<name>A0A670Y6M7_PSETE</name>
<dbReference type="Gene3D" id="2.10.25.10">
    <property type="entry name" value="Laminin"/>
    <property type="match status" value="3"/>
</dbReference>
<dbReference type="SMART" id="SM00231">
    <property type="entry name" value="FA58C"/>
    <property type="match status" value="2"/>
</dbReference>
<dbReference type="AlphaFoldDB" id="A0A670Y6M7"/>
<dbReference type="GO" id="GO:0043277">
    <property type="term" value="P:apoptotic cell clearance"/>
    <property type="evidence" value="ECO:0007669"/>
    <property type="project" value="Ensembl"/>
</dbReference>
<dbReference type="InterPro" id="IPR050633">
    <property type="entry name" value="Neuropilin_MCO_CoagFactor"/>
</dbReference>
<dbReference type="PROSITE" id="PS50026">
    <property type="entry name" value="EGF_3"/>
    <property type="match status" value="3"/>
</dbReference>
<dbReference type="Pfam" id="PF00008">
    <property type="entry name" value="EGF"/>
    <property type="match status" value="3"/>
</dbReference>
<feature type="domain" description="EGF-like" evidence="5">
    <location>
        <begin position="111"/>
        <end position="147"/>
    </location>
</feature>
<evidence type="ECO:0000256" key="2">
    <source>
        <dbReference type="PROSITE-ProRule" id="PRU00076"/>
    </source>
</evidence>
<dbReference type="SMART" id="SM00179">
    <property type="entry name" value="EGF_CA"/>
    <property type="match status" value="3"/>
</dbReference>
<dbReference type="InterPro" id="IPR000152">
    <property type="entry name" value="EGF-type_Asp/Asn_hydroxyl_site"/>
</dbReference>
<feature type="domain" description="EGF-like" evidence="5">
    <location>
        <begin position="67"/>
        <end position="109"/>
    </location>
</feature>
<evidence type="ECO:0000256" key="1">
    <source>
        <dbReference type="ARBA" id="ARBA00023157"/>
    </source>
</evidence>
<dbReference type="SMART" id="SM00181">
    <property type="entry name" value="EGF"/>
    <property type="match status" value="3"/>
</dbReference>
<keyword evidence="3" id="KW-0732">Signal</keyword>
<dbReference type="SUPFAM" id="SSF57196">
    <property type="entry name" value="EGF/Laminin"/>
    <property type="match status" value="3"/>
</dbReference>
<dbReference type="PROSITE" id="PS01186">
    <property type="entry name" value="EGF_2"/>
    <property type="match status" value="2"/>
</dbReference>
<dbReference type="InterPro" id="IPR000421">
    <property type="entry name" value="FA58C"/>
</dbReference>
<keyword evidence="2" id="KW-0245">EGF-like domain</keyword>
<dbReference type="SUPFAM" id="SSF49785">
    <property type="entry name" value="Galactose-binding domain-like"/>
    <property type="match status" value="2"/>
</dbReference>
<feature type="disulfide bond" evidence="2">
    <location>
        <begin position="137"/>
        <end position="146"/>
    </location>
</feature>
<dbReference type="PROSITE" id="PS00010">
    <property type="entry name" value="ASX_HYDROXYL"/>
    <property type="match status" value="1"/>
</dbReference>
<organism evidence="6 7">
    <name type="scientific">Pseudonaja textilis</name>
    <name type="common">Eastern brown snake</name>
    <dbReference type="NCBI Taxonomy" id="8673"/>
    <lineage>
        <taxon>Eukaryota</taxon>
        <taxon>Metazoa</taxon>
        <taxon>Chordata</taxon>
        <taxon>Craniata</taxon>
        <taxon>Vertebrata</taxon>
        <taxon>Euteleostomi</taxon>
        <taxon>Lepidosauria</taxon>
        <taxon>Squamata</taxon>
        <taxon>Bifurcata</taxon>
        <taxon>Unidentata</taxon>
        <taxon>Episquamata</taxon>
        <taxon>Toxicofera</taxon>
        <taxon>Serpentes</taxon>
        <taxon>Colubroidea</taxon>
        <taxon>Elapidae</taxon>
        <taxon>Hydrophiinae</taxon>
        <taxon>Pseudonaja</taxon>
    </lineage>
</organism>
<dbReference type="OMA" id="NPCYHNA"/>
<reference evidence="6" key="2">
    <citation type="submission" date="2025-09" db="UniProtKB">
        <authorList>
            <consortium name="Ensembl"/>
        </authorList>
    </citation>
    <scope>IDENTIFICATION</scope>
</reference>
<reference evidence="6" key="1">
    <citation type="submission" date="2025-08" db="UniProtKB">
        <authorList>
            <consortium name="Ensembl"/>
        </authorList>
    </citation>
    <scope>IDENTIFICATION</scope>
</reference>
<feature type="domain" description="F5/8 type C" evidence="4">
    <location>
        <begin position="150"/>
        <end position="306"/>
    </location>
</feature>
<dbReference type="FunFam" id="2.10.25.10:FF:000226">
    <property type="entry name" value="EGF-like repeat and discoidin I-like domain-containing protein 3"/>
    <property type="match status" value="1"/>
</dbReference>
<keyword evidence="1 2" id="KW-1015">Disulfide bond</keyword>
<dbReference type="GO" id="GO:0038023">
    <property type="term" value="F:signaling receptor activity"/>
    <property type="evidence" value="ECO:0007669"/>
    <property type="project" value="TreeGrafter"/>
</dbReference>
<feature type="disulfide bond" evidence="2">
    <location>
        <begin position="54"/>
        <end position="63"/>
    </location>
</feature>
<dbReference type="Proteomes" id="UP000472273">
    <property type="component" value="Unplaced"/>
</dbReference>
<dbReference type="PANTHER" id="PTHR46806:SF7">
    <property type="entry name" value="COAGULATION FACTOR VIII"/>
    <property type="match status" value="1"/>
</dbReference>
<dbReference type="InterPro" id="IPR000742">
    <property type="entry name" value="EGF"/>
</dbReference>
<dbReference type="InterPro" id="IPR001881">
    <property type="entry name" value="EGF-like_Ca-bd_dom"/>
</dbReference>
<feature type="disulfide bond" evidence="2">
    <location>
        <begin position="99"/>
        <end position="108"/>
    </location>
</feature>
<dbReference type="InterPro" id="IPR008979">
    <property type="entry name" value="Galactose-bd-like_sf"/>
</dbReference>
<dbReference type="Gene3D" id="2.60.120.260">
    <property type="entry name" value="Galactose-binding domain-like"/>
    <property type="match status" value="2"/>
</dbReference>
<dbReference type="GO" id="GO:0005615">
    <property type="term" value="C:extracellular space"/>
    <property type="evidence" value="ECO:0007669"/>
    <property type="project" value="Ensembl"/>
</dbReference>
<feature type="domain" description="F5/8 type C" evidence="4">
    <location>
        <begin position="317"/>
        <end position="474"/>
    </location>
</feature>
<dbReference type="GO" id="GO:0009897">
    <property type="term" value="C:external side of plasma membrane"/>
    <property type="evidence" value="ECO:0007669"/>
    <property type="project" value="Ensembl"/>
</dbReference>
<dbReference type="CDD" id="cd00057">
    <property type="entry name" value="FA58C"/>
    <property type="match status" value="2"/>
</dbReference>
<dbReference type="Ensembl" id="ENSPTXT00000007765.1">
    <property type="protein sequence ID" value="ENSPTXP00000007501.1"/>
    <property type="gene ID" value="ENSPTXG00000005452.1"/>
</dbReference>
<evidence type="ECO:0000259" key="4">
    <source>
        <dbReference type="PROSITE" id="PS50022"/>
    </source>
</evidence>
<dbReference type="GO" id="GO:0001786">
    <property type="term" value="F:phosphatidylserine binding"/>
    <property type="evidence" value="ECO:0007669"/>
    <property type="project" value="Ensembl"/>
</dbReference>
<feature type="disulfide bond" evidence="2">
    <location>
        <begin position="35"/>
        <end position="52"/>
    </location>
</feature>
<dbReference type="CDD" id="cd00054">
    <property type="entry name" value="EGF_CA"/>
    <property type="match status" value="3"/>
</dbReference>
<comment type="caution">
    <text evidence="2">Lacks conserved residue(s) required for the propagation of feature annotation.</text>
</comment>